<dbReference type="GO" id="GO:0003676">
    <property type="term" value="F:nucleic acid binding"/>
    <property type="evidence" value="ECO:0007669"/>
    <property type="project" value="InterPro"/>
</dbReference>
<dbReference type="FunFam" id="1.10.340.70:FF:000001">
    <property type="entry name" value="Retrovirus-related Pol polyprotein from transposon gypsy-like Protein"/>
    <property type="match status" value="1"/>
</dbReference>
<gene>
    <name evidence="3" type="ORF">PHMEG_00032104</name>
</gene>
<dbReference type="InterPro" id="IPR050951">
    <property type="entry name" value="Retrovirus_Pol_polyprotein"/>
</dbReference>
<dbReference type="SUPFAM" id="SSF54160">
    <property type="entry name" value="Chromo domain-like"/>
    <property type="match status" value="1"/>
</dbReference>
<dbReference type="Pfam" id="PF17921">
    <property type="entry name" value="Integrase_H2C2"/>
    <property type="match status" value="1"/>
</dbReference>
<dbReference type="GO" id="GO:0015074">
    <property type="term" value="P:DNA integration"/>
    <property type="evidence" value="ECO:0007669"/>
    <property type="project" value="InterPro"/>
</dbReference>
<proteinExistence type="predicted"/>
<keyword evidence="3" id="KW-0548">Nucleotidyltransferase</keyword>
<evidence type="ECO:0000259" key="1">
    <source>
        <dbReference type="PROSITE" id="PS50013"/>
    </source>
</evidence>
<dbReference type="Proteomes" id="UP000198211">
    <property type="component" value="Unassembled WGS sequence"/>
</dbReference>
<dbReference type="Gene3D" id="2.40.50.40">
    <property type="match status" value="1"/>
</dbReference>
<dbReference type="PROSITE" id="PS50013">
    <property type="entry name" value="CHROMO_2"/>
    <property type="match status" value="1"/>
</dbReference>
<dbReference type="PANTHER" id="PTHR37984">
    <property type="entry name" value="PROTEIN CBG26694"/>
    <property type="match status" value="1"/>
</dbReference>
<comment type="caution">
    <text evidence="3">The sequence shown here is derived from an EMBL/GenBank/DDBJ whole genome shotgun (WGS) entry which is preliminary data.</text>
</comment>
<accession>A0A225UYW0</accession>
<dbReference type="GO" id="GO:0003964">
    <property type="term" value="F:RNA-directed DNA polymerase activity"/>
    <property type="evidence" value="ECO:0007669"/>
    <property type="project" value="UniProtKB-KW"/>
</dbReference>
<feature type="domain" description="Chromo" evidence="1">
    <location>
        <begin position="386"/>
        <end position="440"/>
    </location>
</feature>
<dbReference type="InterPro" id="IPR000953">
    <property type="entry name" value="Chromo/chromo_shadow_dom"/>
</dbReference>
<reference evidence="4" key="1">
    <citation type="submission" date="2017-03" db="EMBL/GenBank/DDBJ databases">
        <title>Phytopthora megakarya and P. palmivora, two closely related causual agents of cacao black pod achieved similar genome size and gene model numbers by different mechanisms.</title>
        <authorList>
            <person name="Ali S."/>
            <person name="Shao J."/>
            <person name="Larry D.J."/>
            <person name="Kronmiller B."/>
            <person name="Shen D."/>
            <person name="Strem M.D."/>
            <person name="Melnick R.L."/>
            <person name="Guiltinan M.J."/>
            <person name="Tyler B.M."/>
            <person name="Meinhardt L.W."/>
            <person name="Bailey B.A."/>
        </authorList>
    </citation>
    <scope>NUCLEOTIDE SEQUENCE [LARGE SCALE GENOMIC DNA]</scope>
    <source>
        <strain evidence="4">zdho120</strain>
    </source>
</reference>
<evidence type="ECO:0000313" key="4">
    <source>
        <dbReference type="Proteomes" id="UP000198211"/>
    </source>
</evidence>
<organism evidence="3 4">
    <name type="scientific">Phytophthora megakarya</name>
    <dbReference type="NCBI Taxonomy" id="4795"/>
    <lineage>
        <taxon>Eukaryota</taxon>
        <taxon>Sar</taxon>
        <taxon>Stramenopiles</taxon>
        <taxon>Oomycota</taxon>
        <taxon>Peronosporomycetes</taxon>
        <taxon>Peronosporales</taxon>
        <taxon>Peronosporaceae</taxon>
        <taxon>Phytophthora</taxon>
    </lineage>
</organism>
<dbReference type="SMART" id="SM00298">
    <property type="entry name" value="CHROMO"/>
    <property type="match status" value="1"/>
</dbReference>
<feature type="domain" description="Integrase catalytic" evidence="2">
    <location>
        <begin position="102"/>
        <end position="262"/>
    </location>
</feature>
<dbReference type="OrthoDB" id="444601at2759"/>
<keyword evidence="3" id="KW-0695">RNA-directed DNA polymerase</keyword>
<dbReference type="InterPro" id="IPR012337">
    <property type="entry name" value="RNaseH-like_sf"/>
</dbReference>
<dbReference type="AlphaFoldDB" id="A0A225UYW0"/>
<name>A0A225UYW0_9STRA</name>
<keyword evidence="3" id="KW-0808">Transferase</keyword>
<dbReference type="InterPro" id="IPR041588">
    <property type="entry name" value="Integrase_H2C2"/>
</dbReference>
<dbReference type="SUPFAM" id="SSF53098">
    <property type="entry name" value="Ribonuclease H-like"/>
    <property type="match status" value="1"/>
</dbReference>
<dbReference type="STRING" id="4795.A0A225UYW0"/>
<dbReference type="CDD" id="cd00024">
    <property type="entry name" value="CD_CSD"/>
    <property type="match status" value="1"/>
</dbReference>
<dbReference type="Gene3D" id="3.30.420.10">
    <property type="entry name" value="Ribonuclease H-like superfamily/Ribonuclease H"/>
    <property type="match status" value="1"/>
</dbReference>
<evidence type="ECO:0000313" key="3">
    <source>
        <dbReference type="EMBL" id="OWY97379.1"/>
    </source>
</evidence>
<dbReference type="InterPro" id="IPR016197">
    <property type="entry name" value="Chromo-like_dom_sf"/>
</dbReference>
<dbReference type="InterPro" id="IPR001584">
    <property type="entry name" value="Integrase_cat-core"/>
</dbReference>
<dbReference type="InterPro" id="IPR036397">
    <property type="entry name" value="RNaseH_sf"/>
</dbReference>
<evidence type="ECO:0000259" key="2">
    <source>
        <dbReference type="PROSITE" id="PS50994"/>
    </source>
</evidence>
<dbReference type="EMBL" id="NBNE01010525">
    <property type="protein sequence ID" value="OWY97379.1"/>
    <property type="molecule type" value="Genomic_DNA"/>
</dbReference>
<keyword evidence="4" id="KW-1185">Reference proteome</keyword>
<dbReference type="Gene3D" id="1.10.340.70">
    <property type="match status" value="1"/>
</dbReference>
<dbReference type="PANTHER" id="PTHR37984:SF5">
    <property type="entry name" value="PROTEIN NYNRIN-LIKE"/>
    <property type="match status" value="1"/>
</dbReference>
<sequence length="468" mass="54022">MKWISQSDLLFYCPATKEAAADRDKLMRLVVPEMLQQDILHHYHTSLQGGHQGIGRTYDRIRDHFHWRGLYKSVQRYVGECVDCETSKGRPRIQGESPGNLQATYPFQIIAMDHVPSLARSFNGNTELLIFVDLFSRYVIAKASASRSAQTIAETYKECVFRRFGASEVIRHDREPGFMSDFIKSFNKILGQRQRATMAYRPQANGSAERMVQTTTRALKMYVRDLDQRDWDEYAERLTFAINTARDRIRGETPFYMIHGWDPRSTLESVIPVGSTRRLGSIEIQEDDDTGCKGTINKLENKVWIKGLHGPFRVAEKIGEYALRLDIAGSTYSIFPVVHVSKVKLVKIFPDRPVARLDESEGDRVDFDEALLPEDSWIQDWDPDEYKVKRISDMRTGKRARYGRIYREFLVHWRGYEDPTWVDEADLNCGALLYEFLRNRTSRNCFGLTRNREIWIHAGELGIGVVGG</sequence>
<protein>
    <submittedName>
        <fullName evidence="3">Reverse transcriptase</fullName>
    </submittedName>
</protein>
<dbReference type="PROSITE" id="PS50994">
    <property type="entry name" value="INTEGRASE"/>
    <property type="match status" value="1"/>
</dbReference>